<sequence length="97" mass="11073">MTELPSHPLLRLKTKLLTQTPKTQFKALETLPITLLAPTLRSRCDGNGKIPIRLSELKMLTDVNPIMNSQLKRNQITKNTPDRIGDHTNHSRNTNYE</sequence>
<feature type="compositionally biased region" description="Polar residues" evidence="1">
    <location>
        <begin position="70"/>
        <end position="79"/>
    </location>
</feature>
<evidence type="ECO:0000256" key="1">
    <source>
        <dbReference type="SAM" id="MobiDB-lite"/>
    </source>
</evidence>
<name>A0A9J5XH26_SOLCO</name>
<keyword evidence="3" id="KW-1185">Reference proteome</keyword>
<reference evidence="2 3" key="1">
    <citation type="submission" date="2020-09" db="EMBL/GenBank/DDBJ databases">
        <title>De no assembly of potato wild relative species, Solanum commersonii.</title>
        <authorList>
            <person name="Cho K."/>
        </authorList>
    </citation>
    <scope>NUCLEOTIDE SEQUENCE [LARGE SCALE GENOMIC DNA]</scope>
    <source>
        <strain evidence="2">LZ3.2</strain>
        <tissue evidence="2">Leaf</tissue>
    </source>
</reference>
<proteinExistence type="predicted"/>
<dbReference type="AlphaFoldDB" id="A0A9J5XH26"/>
<organism evidence="2 3">
    <name type="scientific">Solanum commersonii</name>
    <name type="common">Commerson's wild potato</name>
    <name type="synonym">Commerson's nightshade</name>
    <dbReference type="NCBI Taxonomy" id="4109"/>
    <lineage>
        <taxon>Eukaryota</taxon>
        <taxon>Viridiplantae</taxon>
        <taxon>Streptophyta</taxon>
        <taxon>Embryophyta</taxon>
        <taxon>Tracheophyta</taxon>
        <taxon>Spermatophyta</taxon>
        <taxon>Magnoliopsida</taxon>
        <taxon>eudicotyledons</taxon>
        <taxon>Gunneridae</taxon>
        <taxon>Pentapetalae</taxon>
        <taxon>asterids</taxon>
        <taxon>lamiids</taxon>
        <taxon>Solanales</taxon>
        <taxon>Solanaceae</taxon>
        <taxon>Solanoideae</taxon>
        <taxon>Solaneae</taxon>
        <taxon>Solanum</taxon>
    </lineage>
</organism>
<comment type="caution">
    <text evidence="2">The sequence shown here is derived from an EMBL/GenBank/DDBJ whole genome shotgun (WGS) entry which is preliminary data.</text>
</comment>
<protein>
    <submittedName>
        <fullName evidence="2">Uncharacterized protein</fullName>
    </submittedName>
</protein>
<feature type="compositionally biased region" description="Basic and acidic residues" evidence="1">
    <location>
        <begin position="80"/>
        <end position="89"/>
    </location>
</feature>
<dbReference type="Proteomes" id="UP000824120">
    <property type="component" value="Chromosome 9"/>
</dbReference>
<accession>A0A9J5XH26</accession>
<dbReference type="EMBL" id="JACXVP010000009">
    <property type="protein sequence ID" value="KAG5586462.1"/>
    <property type="molecule type" value="Genomic_DNA"/>
</dbReference>
<feature type="region of interest" description="Disordered" evidence="1">
    <location>
        <begin position="70"/>
        <end position="97"/>
    </location>
</feature>
<gene>
    <name evidence="2" type="ORF">H5410_046896</name>
</gene>
<evidence type="ECO:0000313" key="3">
    <source>
        <dbReference type="Proteomes" id="UP000824120"/>
    </source>
</evidence>
<evidence type="ECO:0000313" key="2">
    <source>
        <dbReference type="EMBL" id="KAG5586462.1"/>
    </source>
</evidence>